<dbReference type="NCBIfam" id="TIGR01189">
    <property type="entry name" value="ccmA"/>
    <property type="match status" value="1"/>
</dbReference>
<feature type="domain" description="ABC transporter" evidence="7">
    <location>
        <begin position="23"/>
        <end position="228"/>
    </location>
</feature>
<dbReference type="PANTHER" id="PTHR43499">
    <property type="entry name" value="ABC TRANSPORTER I FAMILY MEMBER 1"/>
    <property type="match status" value="1"/>
</dbReference>
<keyword evidence="6" id="KW-0472">Membrane</keyword>
<keyword evidence="2" id="KW-0547">Nucleotide-binding</keyword>
<evidence type="ECO:0000313" key="9">
    <source>
        <dbReference type="Proteomes" id="UP000054926"/>
    </source>
</evidence>
<comment type="caution">
    <text evidence="8">The sequence shown here is derived from an EMBL/GenBank/DDBJ whole genome shotgun (WGS) entry which is preliminary data.</text>
</comment>
<evidence type="ECO:0000256" key="3">
    <source>
        <dbReference type="ARBA" id="ARBA00022748"/>
    </source>
</evidence>
<evidence type="ECO:0000256" key="1">
    <source>
        <dbReference type="ARBA" id="ARBA00022448"/>
    </source>
</evidence>
<dbReference type="PATRIC" id="fig|947033.5.peg.2098"/>
<dbReference type="NCBIfam" id="NF010062">
    <property type="entry name" value="PRK13540.1"/>
    <property type="match status" value="1"/>
</dbReference>
<organism evidence="8 9">
    <name type="scientific">Legionella steelei</name>
    <dbReference type="NCBI Taxonomy" id="947033"/>
    <lineage>
        <taxon>Bacteria</taxon>
        <taxon>Pseudomonadati</taxon>
        <taxon>Pseudomonadota</taxon>
        <taxon>Gammaproteobacteria</taxon>
        <taxon>Legionellales</taxon>
        <taxon>Legionellaceae</taxon>
        <taxon>Legionella</taxon>
    </lineage>
</organism>
<evidence type="ECO:0000256" key="2">
    <source>
        <dbReference type="ARBA" id="ARBA00022741"/>
    </source>
</evidence>
<dbReference type="InterPro" id="IPR003439">
    <property type="entry name" value="ABC_transporter-like_ATP-bd"/>
</dbReference>
<evidence type="ECO:0000259" key="7">
    <source>
        <dbReference type="PROSITE" id="PS50893"/>
    </source>
</evidence>
<dbReference type="GO" id="GO:0022857">
    <property type="term" value="F:transmembrane transporter activity"/>
    <property type="evidence" value="ECO:0007669"/>
    <property type="project" value="InterPro"/>
</dbReference>
<dbReference type="GO" id="GO:0005524">
    <property type="term" value="F:ATP binding"/>
    <property type="evidence" value="ECO:0007669"/>
    <property type="project" value="UniProtKB-KW"/>
</dbReference>
<dbReference type="SMART" id="SM00382">
    <property type="entry name" value="AAA"/>
    <property type="match status" value="1"/>
</dbReference>
<dbReference type="AlphaFoldDB" id="A0A0W0ZIC1"/>
<keyword evidence="5" id="KW-1278">Translocase</keyword>
<dbReference type="STRING" id="947033.Lste_1976"/>
<dbReference type="InterPro" id="IPR027417">
    <property type="entry name" value="P-loop_NTPase"/>
</dbReference>
<dbReference type="InterPro" id="IPR003593">
    <property type="entry name" value="AAA+_ATPase"/>
</dbReference>
<dbReference type="Pfam" id="PF00005">
    <property type="entry name" value="ABC_tran"/>
    <property type="match status" value="1"/>
</dbReference>
<evidence type="ECO:0000256" key="5">
    <source>
        <dbReference type="ARBA" id="ARBA00022967"/>
    </source>
</evidence>
<dbReference type="Proteomes" id="UP000054926">
    <property type="component" value="Unassembled WGS sequence"/>
</dbReference>
<gene>
    <name evidence="8" type="primary">ccmA</name>
    <name evidence="8" type="ORF">Lste_1976</name>
</gene>
<dbReference type="PANTHER" id="PTHR43499:SF1">
    <property type="entry name" value="ABC TRANSPORTER I FAMILY MEMBER 1"/>
    <property type="match status" value="1"/>
</dbReference>
<name>A0A0W0ZIC1_9GAMM</name>
<dbReference type="GO" id="GO:0016887">
    <property type="term" value="F:ATP hydrolysis activity"/>
    <property type="evidence" value="ECO:0007669"/>
    <property type="project" value="InterPro"/>
</dbReference>
<evidence type="ECO:0000256" key="4">
    <source>
        <dbReference type="ARBA" id="ARBA00022840"/>
    </source>
</evidence>
<dbReference type="GO" id="GO:0017004">
    <property type="term" value="P:cytochrome complex assembly"/>
    <property type="evidence" value="ECO:0007669"/>
    <property type="project" value="UniProtKB-KW"/>
</dbReference>
<protein>
    <submittedName>
        <fullName evidence="8">Heme exporter protein CcmA</fullName>
    </submittedName>
</protein>
<evidence type="ECO:0000313" key="8">
    <source>
        <dbReference type="EMBL" id="KTD68818.1"/>
    </source>
</evidence>
<accession>A0A0W0ZIC1</accession>
<dbReference type="Gene3D" id="3.40.50.300">
    <property type="entry name" value="P-loop containing nucleotide triphosphate hydrolases"/>
    <property type="match status" value="1"/>
</dbReference>
<dbReference type="SUPFAM" id="SSF52540">
    <property type="entry name" value="P-loop containing nucleoside triphosphate hydrolases"/>
    <property type="match status" value="1"/>
</dbReference>
<keyword evidence="4" id="KW-0067">ATP-binding</keyword>
<dbReference type="PROSITE" id="PS50893">
    <property type="entry name" value="ABC_TRANSPORTER_2"/>
    <property type="match status" value="1"/>
</dbReference>
<evidence type="ECO:0000256" key="6">
    <source>
        <dbReference type="ARBA" id="ARBA00023136"/>
    </source>
</evidence>
<keyword evidence="3" id="KW-0201">Cytochrome c-type biogenesis</keyword>
<keyword evidence="9" id="KW-1185">Reference proteome</keyword>
<proteinExistence type="predicted"/>
<dbReference type="EMBL" id="LNYY01000019">
    <property type="protein sequence ID" value="KTD68818.1"/>
    <property type="molecule type" value="Genomic_DNA"/>
</dbReference>
<sequence>MLCFIQVLKCPETQPTVYYCPMLDVINLHFDYQDQPLLNKVAFHVPAGGLLHLRGRNGAGKTTLLKLIAGLFYPHQGEVQFLGQNITKDRPAYQRQMCFVGHKAGINPNLTLRENCYFDLHYAPATVNINDRFDKIEELASIFKLEHHLDVSCGLLSSGQRRQAGLLRLWFSDAKLWLLDEPLVALDKHAITQVMDKIATHRQQGGGVLLTSHQQLPLSSSDYEEYCL</sequence>
<reference evidence="8 9" key="1">
    <citation type="submission" date="2015-11" db="EMBL/GenBank/DDBJ databases">
        <title>Genomic analysis of 38 Legionella species identifies large and diverse effector repertoires.</title>
        <authorList>
            <person name="Burstein D."/>
            <person name="Amaro F."/>
            <person name="Zusman T."/>
            <person name="Lifshitz Z."/>
            <person name="Cohen O."/>
            <person name="Gilbert J.A."/>
            <person name="Pupko T."/>
            <person name="Shuman H.A."/>
            <person name="Segal G."/>
        </authorList>
    </citation>
    <scope>NUCLEOTIDE SEQUENCE [LARGE SCALE GENOMIC DNA]</scope>
    <source>
        <strain evidence="8 9">IMVS3376</strain>
    </source>
</reference>
<keyword evidence="1" id="KW-0813">Transport</keyword>
<dbReference type="InterPro" id="IPR005895">
    <property type="entry name" value="ABC_transptr_haem_export_CcmA"/>
</dbReference>